<dbReference type="EMBL" id="AP035768">
    <property type="protein sequence ID" value="BFO15582.1"/>
    <property type="molecule type" value="Genomic_DNA"/>
</dbReference>
<protein>
    <recommendedName>
        <fullName evidence="4">EAL domain-containing protein</fullName>
    </recommendedName>
</protein>
<dbReference type="SUPFAM" id="SSF55073">
    <property type="entry name" value="Nucleotide cyclase"/>
    <property type="match status" value="1"/>
</dbReference>
<dbReference type="SUPFAM" id="SSF141868">
    <property type="entry name" value="EAL domain-like"/>
    <property type="match status" value="1"/>
</dbReference>
<sequence length="352" mass="37560">MELADRLRATLSQPYAIDGNDVRVNASIGVAFAEPGLGAGELLRNADLAMYRAKAAGKGRVELYRPQMQQDVVRRAELATRLRAALHHGEFALLHQPVVSLADGRITSVCAQARWRSSQGVLFTPAEFLRVAEGSEKTAELSRWVLEEAVEQAAERHATGLPVPVAVRLSAHRLLDRSLPLGSIEALLTRHGLPSGSLIVELSDTDPRASLDELERRLTVLKRLGVRIALDGFGSGFAAITALRRLPVDVLKLDRGLVDGVLESARLHKITSGLLRIASDLGMQSVADGVDLPEQVAALRAMGCTHGQGGAFSLALDEYRLRRALAAGHYPVSHAPAEPVFAGGGAGCTPPG</sequence>
<dbReference type="Pfam" id="PF00990">
    <property type="entry name" value="GGDEF"/>
    <property type="match status" value="1"/>
</dbReference>
<dbReference type="InterPro" id="IPR052155">
    <property type="entry name" value="Biofilm_reg_signaling"/>
</dbReference>
<dbReference type="InterPro" id="IPR000160">
    <property type="entry name" value="GGDEF_dom"/>
</dbReference>
<dbReference type="Pfam" id="PF00563">
    <property type="entry name" value="EAL"/>
    <property type="match status" value="1"/>
</dbReference>
<dbReference type="PANTHER" id="PTHR44757">
    <property type="entry name" value="DIGUANYLATE CYCLASE DGCP"/>
    <property type="match status" value="1"/>
</dbReference>
<proteinExistence type="predicted"/>
<reference evidence="3" key="2">
    <citation type="submission" date="2024-07" db="EMBL/GenBank/DDBJ databases">
        <title>Streptomyces haneummycinica sp. nov., a new antibiotic-producing actinobacterium isolated from marine sediment.</title>
        <authorList>
            <person name="Uemura M."/>
            <person name="Hamada M."/>
            <person name="Hirano S."/>
            <person name="Kobayashi K."/>
            <person name="Ohshiro T."/>
            <person name="Kobayashi T."/>
            <person name="Terahara T."/>
        </authorList>
    </citation>
    <scope>NUCLEOTIDE SEQUENCE</scope>
    <source>
        <strain evidence="3">KM77-8</strain>
    </source>
</reference>
<reference evidence="3" key="1">
    <citation type="submission" date="2024-06" db="EMBL/GenBank/DDBJ databases">
        <authorList>
            <consortium name="consrtm"/>
            <person name="Uemura M."/>
            <person name="Terahara T."/>
        </authorList>
    </citation>
    <scope>NUCLEOTIDE SEQUENCE</scope>
    <source>
        <strain evidence="3">KM77-8</strain>
    </source>
</reference>
<dbReference type="InterPro" id="IPR035919">
    <property type="entry name" value="EAL_sf"/>
</dbReference>
<dbReference type="InterPro" id="IPR043128">
    <property type="entry name" value="Rev_trsase/Diguanyl_cyclase"/>
</dbReference>
<feature type="domain" description="EAL" evidence="1">
    <location>
        <begin position="75"/>
        <end position="329"/>
    </location>
</feature>
<evidence type="ECO:0008006" key="4">
    <source>
        <dbReference type="Google" id="ProtNLM"/>
    </source>
</evidence>
<gene>
    <name evidence="3" type="ORF">SHKM778_19700</name>
</gene>
<dbReference type="InterPro" id="IPR001633">
    <property type="entry name" value="EAL_dom"/>
</dbReference>
<name>A0AAT9HE11_9ACTN</name>
<dbReference type="CDD" id="cd01948">
    <property type="entry name" value="EAL"/>
    <property type="match status" value="1"/>
</dbReference>
<evidence type="ECO:0000313" key="3">
    <source>
        <dbReference type="EMBL" id="BFO15582.1"/>
    </source>
</evidence>
<dbReference type="PROSITE" id="PS50887">
    <property type="entry name" value="GGDEF"/>
    <property type="match status" value="1"/>
</dbReference>
<organism evidence="3">
    <name type="scientific">Streptomyces haneummycinicus</name>
    <dbReference type="NCBI Taxonomy" id="3074435"/>
    <lineage>
        <taxon>Bacteria</taxon>
        <taxon>Bacillati</taxon>
        <taxon>Actinomycetota</taxon>
        <taxon>Actinomycetes</taxon>
        <taxon>Kitasatosporales</taxon>
        <taxon>Streptomycetaceae</taxon>
        <taxon>Streptomyces</taxon>
    </lineage>
</organism>
<dbReference type="InterPro" id="IPR029787">
    <property type="entry name" value="Nucleotide_cyclase"/>
</dbReference>
<accession>A0AAT9HE11</accession>
<dbReference type="Gene3D" id="3.20.20.450">
    <property type="entry name" value="EAL domain"/>
    <property type="match status" value="1"/>
</dbReference>
<feature type="domain" description="GGDEF" evidence="2">
    <location>
        <begin position="1"/>
        <end position="66"/>
    </location>
</feature>
<dbReference type="SMART" id="SM00052">
    <property type="entry name" value="EAL"/>
    <property type="match status" value="1"/>
</dbReference>
<dbReference type="Gene3D" id="3.30.70.270">
    <property type="match status" value="1"/>
</dbReference>
<dbReference type="PANTHER" id="PTHR44757:SF2">
    <property type="entry name" value="BIOFILM ARCHITECTURE MAINTENANCE PROTEIN MBAA"/>
    <property type="match status" value="1"/>
</dbReference>
<dbReference type="AlphaFoldDB" id="A0AAT9HE11"/>
<dbReference type="PROSITE" id="PS50883">
    <property type="entry name" value="EAL"/>
    <property type="match status" value="1"/>
</dbReference>
<evidence type="ECO:0000259" key="1">
    <source>
        <dbReference type="PROSITE" id="PS50883"/>
    </source>
</evidence>
<evidence type="ECO:0000259" key="2">
    <source>
        <dbReference type="PROSITE" id="PS50887"/>
    </source>
</evidence>